<keyword evidence="10" id="KW-1185">Reference proteome</keyword>
<dbReference type="PANTHER" id="PTHR20855">
    <property type="entry name" value="ADIPOR/PROGESTIN RECEPTOR-RELATED"/>
    <property type="match status" value="1"/>
</dbReference>
<dbReference type="Pfam" id="PF03006">
    <property type="entry name" value="HlyIII"/>
    <property type="match status" value="1"/>
</dbReference>
<feature type="binding site" evidence="6">
    <location>
        <position position="309"/>
    </location>
    <ligand>
        <name>Zn(2+)</name>
        <dbReference type="ChEBI" id="CHEBI:29105"/>
    </ligand>
</feature>
<dbReference type="FunCoup" id="A0A2P5HJZ9">
    <property type="interactions" value="334"/>
</dbReference>
<keyword evidence="3 8" id="KW-0812">Transmembrane</keyword>
<dbReference type="InParanoid" id="A0A2P5HJZ9"/>
<evidence type="ECO:0000256" key="5">
    <source>
        <dbReference type="ARBA" id="ARBA00023136"/>
    </source>
</evidence>
<keyword evidence="4 8" id="KW-1133">Transmembrane helix</keyword>
<feature type="transmembrane region" description="Helical" evidence="8">
    <location>
        <begin position="138"/>
        <end position="157"/>
    </location>
</feature>
<evidence type="ECO:0000256" key="4">
    <source>
        <dbReference type="ARBA" id="ARBA00022989"/>
    </source>
</evidence>
<keyword evidence="5 8" id="KW-0472">Membrane</keyword>
<feature type="transmembrane region" description="Helical" evidence="8">
    <location>
        <begin position="203"/>
        <end position="223"/>
    </location>
</feature>
<feature type="transmembrane region" description="Helical" evidence="8">
    <location>
        <begin position="235"/>
        <end position="256"/>
    </location>
</feature>
<evidence type="ECO:0000313" key="9">
    <source>
        <dbReference type="EMBL" id="POS70585.1"/>
    </source>
</evidence>
<dbReference type="AlphaFoldDB" id="A0A2P5HJZ9"/>
<dbReference type="STRING" id="158607.A0A2P5HJZ9"/>
<proteinExistence type="inferred from homology"/>
<reference evidence="9" key="1">
    <citation type="submission" date="2017-09" db="EMBL/GenBank/DDBJ databases">
        <title>Polyketide synthases of a Diaporthe helianthi virulent isolate.</title>
        <authorList>
            <person name="Baroncelli R."/>
        </authorList>
    </citation>
    <scope>NUCLEOTIDE SEQUENCE [LARGE SCALE GENOMIC DNA]</scope>
    <source>
        <strain evidence="9">7/96</strain>
    </source>
</reference>
<dbReference type="GO" id="GO:0046872">
    <property type="term" value="F:metal ion binding"/>
    <property type="evidence" value="ECO:0007669"/>
    <property type="project" value="UniProtKB-KW"/>
</dbReference>
<feature type="region of interest" description="Disordered" evidence="7">
    <location>
        <begin position="1"/>
        <end position="20"/>
    </location>
</feature>
<evidence type="ECO:0000313" key="10">
    <source>
        <dbReference type="Proteomes" id="UP000094444"/>
    </source>
</evidence>
<feature type="transmembrane region" description="Helical" evidence="8">
    <location>
        <begin position="307"/>
        <end position="324"/>
    </location>
</feature>
<feature type="binding site" evidence="6">
    <location>
        <position position="305"/>
    </location>
    <ligand>
        <name>Zn(2+)</name>
        <dbReference type="ChEBI" id="CHEBI:29105"/>
    </ligand>
</feature>
<protein>
    <submittedName>
        <fullName evidence="9">Hemolysin-III channel protein Izh2</fullName>
    </submittedName>
</protein>
<accession>A0A2P5HJZ9</accession>
<evidence type="ECO:0000256" key="3">
    <source>
        <dbReference type="ARBA" id="ARBA00022692"/>
    </source>
</evidence>
<keyword evidence="6" id="KW-0479">Metal-binding</keyword>
<comment type="similarity">
    <text evidence="2">Belongs to the ADIPOR family.</text>
</comment>
<evidence type="ECO:0000256" key="1">
    <source>
        <dbReference type="ARBA" id="ARBA00004141"/>
    </source>
</evidence>
<feature type="transmembrane region" description="Helical" evidence="8">
    <location>
        <begin position="177"/>
        <end position="196"/>
    </location>
</feature>
<evidence type="ECO:0000256" key="6">
    <source>
        <dbReference type="PIRSR" id="PIRSR604254-1"/>
    </source>
</evidence>
<organism evidence="9 10">
    <name type="scientific">Diaporthe helianthi</name>
    <dbReference type="NCBI Taxonomy" id="158607"/>
    <lineage>
        <taxon>Eukaryota</taxon>
        <taxon>Fungi</taxon>
        <taxon>Dikarya</taxon>
        <taxon>Ascomycota</taxon>
        <taxon>Pezizomycotina</taxon>
        <taxon>Sordariomycetes</taxon>
        <taxon>Sordariomycetidae</taxon>
        <taxon>Diaporthales</taxon>
        <taxon>Diaporthaceae</taxon>
        <taxon>Diaporthe</taxon>
    </lineage>
</organism>
<feature type="binding site" evidence="6">
    <location>
        <position position="159"/>
    </location>
    <ligand>
        <name>Zn(2+)</name>
        <dbReference type="ChEBI" id="CHEBI:29105"/>
    </ligand>
</feature>
<comment type="caution">
    <text evidence="9">The sequence shown here is derived from an EMBL/GenBank/DDBJ whole genome shotgun (WGS) entry which is preliminary data.</text>
</comment>
<keyword evidence="6" id="KW-0862">Zinc</keyword>
<evidence type="ECO:0000256" key="7">
    <source>
        <dbReference type="SAM" id="MobiDB-lite"/>
    </source>
</evidence>
<dbReference type="GO" id="GO:0016020">
    <property type="term" value="C:membrane"/>
    <property type="evidence" value="ECO:0007669"/>
    <property type="project" value="UniProtKB-SubCell"/>
</dbReference>
<feature type="transmembrane region" description="Helical" evidence="8">
    <location>
        <begin position="101"/>
        <end position="122"/>
    </location>
</feature>
<evidence type="ECO:0000256" key="2">
    <source>
        <dbReference type="ARBA" id="ARBA00007018"/>
    </source>
</evidence>
<comment type="subcellular location">
    <subcellularLocation>
        <location evidence="1">Membrane</location>
        <topology evidence="1">Multi-pass membrane protein</topology>
    </subcellularLocation>
</comment>
<feature type="transmembrane region" description="Helical" evidence="8">
    <location>
        <begin position="268"/>
        <end position="287"/>
    </location>
</feature>
<dbReference type="InterPro" id="IPR004254">
    <property type="entry name" value="AdipoR/HlyIII-related"/>
</dbReference>
<sequence length="338" mass="38182">MTANTGEASNVRRRLGNSLSPDDCRTSDTVLNAALGVEGKIEDTLLWAWDELPDWRKDNAFIHTGYRPTSNSYRLSFGSIFSIHTIRHTFTDTRADETVNVWTHLIGAIIFSAVGAIAYYFYEALIAPRYATATWEDWLVFGCFFAGAFLCLGMSATYHALCNHSPGVAKWGNKLDYTGIVCLIMGSYMPAMYYGFYCLPRLLEVYLALIWALGLGCLTVSWFEHFRTPEWRPYRAMMFVGLGASGVVPVIHGLTIYGYKNLNERMGLAWVLLQGFLYISGAFIYAMRWPERSWPKTFDIWGSSHQIFHVLIVLAAAAHLYGMTKAFDYHHGPFGARC</sequence>
<evidence type="ECO:0000256" key="8">
    <source>
        <dbReference type="SAM" id="Phobius"/>
    </source>
</evidence>
<name>A0A2P5HJZ9_DIAHE</name>
<dbReference type="GO" id="GO:0006882">
    <property type="term" value="P:intracellular zinc ion homeostasis"/>
    <property type="evidence" value="ECO:0007669"/>
    <property type="project" value="TreeGrafter"/>
</dbReference>
<gene>
    <name evidence="9" type="ORF">DHEL01_v211021</name>
</gene>
<dbReference type="EMBL" id="MAVT02001575">
    <property type="protein sequence ID" value="POS70585.1"/>
    <property type="molecule type" value="Genomic_DNA"/>
</dbReference>
<dbReference type="PANTHER" id="PTHR20855:SF52">
    <property type="entry name" value="ADIPONECTIN RECEPTOR PROTEIN"/>
    <property type="match status" value="1"/>
</dbReference>
<dbReference type="OrthoDB" id="529367at2759"/>
<dbReference type="GO" id="GO:0038023">
    <property type="term" value="F:signaling receptor activity"/>
    <property type="evidence" value="ECO:0007669"/>
    <property type="project" value="TreeGrafter"/>
</dbReference>
<dbReference type="Proteomes" id="UP000094444">
    <property type="component" value="Unassembled WGS sequence"/>
</dbReference>